<keyword evidence="8" id="KW-0010">Activator</keyword>
<dbReference type="GO" id="GO:0009410">
    <property type="term" value="P:response to xenobiotic stimulus"/>
    <property type="evidence" value="ECO:0007669"/>
    <property type="project" value="Ensembl"/>
</dbReference>
<dbReference type="GO" id="GO:0030890">
    <property type="term" value="P:positive regulation of B cell proliferation"/>
    <property type="evidence" value="ECO:0007669"/>
    <property type="project" value="Ensembl"/>
</dbReference>
<feature type="region of interest" description="Disordered" evidence="11">
    <location>
        <begin position="80"/>
        <end position="112"/>
    </location>
</feature>
<dbReference type="CDD" id="cd01178">
    <property type="entry name" value="IPT_NFAT"/>
    <property type="match status" value="1"/>
</dbReference>
<dbReference type="PRINTS" id="PR01789">
    <property type="entry name" value="NUCFACTORATC"/>
</dbReference>
<dbReference type="GO" id="GO:0045893">
    <property type="term" value="P:positive regulation of DNA-templated transcription"/>
    <property type="evidence" value="ECO:0007669"/>
    <property type="project" value="Ensembl"/>
</dbReference>
<feature type="compositionally biased region" description="Polar residues" evidence="11">
    <location>
        <begin position="862"/>
        <end position="874"/>
    </location>
</feature>
<evidence type="ECO:0000256" key="7">
    <source>
        <dbReference type="ARBA" id="ARBA00023125"/>
    </source>
</evidence>
<reference evidence="13" key="1">
    <citation type="submission" date="2025-08" db="UniProtKB">
        <authorList>
            <consortium name="Ensembl"/>
        </authorList>
    </citation>
    <scope>IDENTIFICATION</scope>
</reference>
<evidence type="ECO:0000259" key="12">
    <source>
        <dbReference type="PROSITE" id="PS50254"/>
    </source>
</evidence>
<proteinExistence type="predicted"/>
<evidence type="ECO:0000256" key="4">
    <source>
        <dbReference type="ARBA" id="ARBA00022553"/>
    </source>
</evidence>
<dbReference type="InterPro" id="IPR013783">
    <property type="entry name" value="Ig-like_fold"/>
</dbReference>
<dbReference type="OMA" id="PAIPICX"/>
<evidence type="ECO:0000256" key="5">
    <source>
        <dbReference type="ARBA" id="ARBA00022737"/>
    </source>
</evidence>
<dbReference type="InterPro" id="IPR008366">
    <property type="entry name" value="NFAT"/>
</dbReference>
<dbReference type="GO" id="GO:0050853">
    <property type="term" value="P:B cell receptor signaling pathway"/>
    <property type="evidence" value="ECO:0007669"/>
    <property type="project" value="Ensembl"/>
</dbReference>
<keyword evidence="6" id="KW-0805">Transcription regulation</keyword>
<dbReference type="FunFam" id="2.60.40.340:FF:000001">
    <property type="entry name" value="Nuclear factor of activated T-cells, cytoplasmic, calcineurin-dependent 2"/>
    <property type="match status" value="1"/>
</dbReference>
<keyword evidence="4" id="KW-0597">Phosphoprotein</keyword>
<dbReference type="InterPro" id="IPR037059">
    <property type="entry name" value="RHD_DNA_bind_dom_sf"/>
</dbReference>
<keyword evidence="9" id="KW-0804">Transcription</keyword>
<dbReference type="Gene3D" id="2.60.40.10">
    <property type="entry name" value="Immunoglobulins"/>
    <property type="match status" value="1"/>
</dbReference>
<dbReference type="PROSITE" id="PS50254">
    <property type="entry name" value="REL_2"/>
    <property type="match status" value="1"/>
</dbReference>
<dbReference type="GO" id="GO:0035976">
    <property type="term" value="C:transcription factor AP-1 complex"/>
    <property type="evidence" value="ECO:0007669"/>
    <property type="project" value="Ensembl"/>
</dbReference>
<dbReference type="PANTHER" id="PTHR12533">
    <property type="entry name" value="NFAT"/>
    <property type="match status" value="1"/>
</dbReference>
<dbReference type="Ensembl" id="ENSPCOT00000026070.1">
    <property type="protein sequence ID" value="ENSPCOP00000015455.1"/>
    <property type="gene ID" value="ENSPCOG00000019465.1"/>
</dbReference>
<dbReference type="GO" id="GO:1905064">
    <property type="term" value="P:negative regulation of vascular associated smooth muscle cell differentiation"/>
    <property type="evidence" value="ECO:0007669"/>
    <property type="project" value="Ensembl"/>
</dbReference>
<evidence type="ECO:0000256" key="2">
    <source>
        <dbReference type="ARBA" id="ARBA00004496"/>
    </source>
</evidence>
<dbReference type="GO" id="GO:0005654">
    <property type="term" value="C:nucleoplasm"/>
    <property type="evidence" value="ECO:0007669"/>
    <property type="project" value="Ensembl"/>
</dbReference>
<feature type="region of interest" description="Disordered" evidence="11">
    <location>
        <begin position="837"/>
        <end position="894"/>
    </location>
</feature>
<evidence type="ECO:0000313" key="14">
    <source>
        <dbReference type="Proteomes" id="UP000233160"/>
    </source>
</evidence>
<dbReference type="FunFam" id="2.60.40.10:FF:000040">
    <property type="entry name" value="Nuclear factor of activated T-cells, cytoplasmic, calcineurin-dependent 2"/>
    <property type="match status" value="1"/>
</dbReference>
<dbReference type="OrthoDB" id="5346094at2759"/>
<gene>
    <name evidence="13" type="primary">NFATC2</name>
</gene>
<evidence type="ECO:0000256" key="10">
    <source>
        <dbReference type="ARBA" id="ARBA00023242"/>
    </source>
</evidence>
<feature type="compositionally biased region" description="Low complexity" evidence="11">
    <location>
        <begin position="268"/>
        <end position="296"/>
    </location>
</feature>
<dbReference type="GO" id="GO:0019902">
    <property type="term" value="F:phosphatase binding"/>
    <property type="evidence" value="ECO:0007669"/>
    <property type="project" value="Ensembl"/>
</dbReference>
<dbReference type="InterPro" id="IPR014756">
    <property type="entry name" value="Ig_E-set"/>
</dbReference>
<evidence type="ECO:0000256" key="8">
    <source>
        <dbReference type="ARBA" id="ARBA00023159"/>
    </source>
</evidence>
<sequence>MDAREQQPPDPDGGDAPGHEPGGSPQDEFDFSILFDYDYLPIEEEPNAHKVASPPSGFAYPDVVLDYGLKPYSPLVNLSGEPPGRFGEPDRVGPQNFLSPAKPAGASGLSPRIEITPSHELMQAGGPARVRDAGLLAEQPAPPGAAAGPRFTLPVPGFEGYREPLCLSPASSGSSASFISDTFSPYTSPCVSPNNGGPDDLCPQFQNIPAHYSPRTSPIMSPRTSLAEDSCLGRHSPVPRPASRSSSPGAKRRHSCAEALVAPLPGASPQRSRSPSPQPSSHAAAQDDGAPAGYPPAAGAAVLMDALNSLAADSPCGIPPKMWKTSPDPSPVSAAPPKAGLPRHLYPAVEFLGPCEQEERRNSAPESILLVPPSWPKQLMPAIPICSIPVTASLPPLEWPLSSQSGSYELRIEVQPKPHHRAHYETEGSRGAVKAPTGGHPVVQLHGYMENKPLGLQIFIGTADERILKPHAFYQVHRITGKTVTTTSYEKIVGNTKVLEIPLEPKNNMRATIDCAGILKLRNADIELRKGETDIGRKNTRVRLVFRVHIPESSGRIVSLQTASNPIECSQRSAHELPMVERQDIDSCLVYGGQQMILTGQNFTAESKVVFTEKTTDGQQIWEMEATVDKDKSQPNMLFVEIPEYRNKHIRTSVKVNFYVINGKRKRSQPQHFTYHPVPAIKTEPTDEYDPTLICSPAHGGPGSQPYYPQHPMVAESPSCLVATMAPCQQFRSGLSSPDARYQQQNPAAVLYQRSKSLSPSLLGYQQPALMAAPLSLADAHRSVLVHAGSQGQGSALLPSSPASQQASPVIHYSPTNQQLRCGSHQEFQHIMYCENFAPGTPRPGPPPVSQGQRLSPGSYPTVIQQQNATSQRAAKNGPPVSDQKEVLPAGVTIKQEQNLDQTYLDDVNEIIRKEFSGPPTRNQT</sequence>
<accession>A0A2K6FNA4</accession>
<keyword evidence="3" id="KW-0963">Cytoplasm</keyword>
<dbReference type="GO" id="GO:0051216">
    <property type="term" value="P:cartilage development"/>
    <property type="evidence" value="ECO:0007669"/>
    <property type="project" value="Ensembl"/>
</dbReference>
<feature type="domain" description="RHD" evidence="12">
    <location>
        <begin position="392"/>
        <end position="574"/>
    </location>
</feature>
<dbReference type="InterPro" id="IPR008967">
    <property type="entry name" value="p53-like_TF_DNA-bd_sf"/>
</dbReference>
<dbReference type="GeneTree" id="ENSGT00940000156230"/>
<dbReference type="GeneID" id="105820432"/>
<comment type="subcellular location">
    <subcellularLocation>
        <location evidence="2">Cytoplasm</location>
    </subcellularLocation>
    <subcellularLocation>
        <location evidence="1">Nucleus</location>
    </subcellularLocation>
</comment>
<feature type="compositionally biased region" description="Polar residues" evidence="11">
    <location>
        <begin position="214"/>
        <end position="224"/>
    </location>
</feature>
<dbReference type="Proteomes" id="UP000233160">
    <property type="component" value="Unassembled WGS sequence"/>
</dbReference>
<evidence type="ECO:0000256" key="6">
    <source>
        <dbReference type="ARBA" id="ARBA00023015"/>
    </source>
</evidence>
<dbReference type="SUPFAM" id="SSF49417">
    <property type="entry name" value="p53-like transcription factors"/>
    <property type="match status" value="1"/>
</dbReference>
<dbReference type="GO" id="GO:0005829">
    <property type="term" value="C:cytosol"/>
    <property type="evidence" value="ECO:0007669"/>
    <property type="project" value="Ensembl"/>
</dbReference>
<dbReference type="GO" id="GO:0033173">
    <property type="term" value="P:calcineurin-NFAT signaling cascade"/>
    <property type="evidence" value="ECO:0007669"/>
    <property type="project" value="TreeGrafter"/>
</dbReference>
<dbReference type="InterPro" id="IPR002909">
    <property type="entry name" value="IPT_dom"/>
</dbReference>
<evidence type="ECO:0000256" key="11">
    <source>
        <dbReference type="SAM" id="MobiDB-lite"/>
    </source>
</evidence>
<name>A0A2K6FNA4_PROCO</name>
<dbReference type="RefSeq" id="XP_012512361.1">
    <property type="nucleotide sequence ID" value="XM_012656907.1"/>
</dbReference>
<keyword evidence="5" id="KW-0677">Repeat</keyword>
<keyword evidence="7" id="KW-0238">DNA-binding</keyword>
<keyword evidence="10" id="KW-0539">Nucleus</keyword>
<dbReference type="SUPFAM" id="SSF81296">
    <property type="entry name" value="E set domains"/>
    <property type="match status" value="1"/>
</dbReference>
<keyword evidence="14" id="KW-1185">Reference proteome</keyword>
<dbReference type="InterPro" id="IPR011539">
    <property type="entry name" value="RHD_DNA_bind_dom"/>
</dbReference>
<dbReference type="GO" id="GO:0000981">
    <property type="term" value="F:DNA-binding transcription factor activity, RNA polymerase II-specific"/>
    <property type="evidence" value="ECO:0007669"/>
    <property type="project" value="TreeGrafter"/>
</dbReference>
<dbReference type="Pfam" id="PF00554">
    <property type="entry name" value="RHD_DNA_bind"/>
    <property type="match status" value="1"/>
</dbReference>
<dbReference type="CTD" id="4773"/>
<organism evidence="13 14">
    <name type="scientific">Propithecus coquereli</name>
    <name type="common">Coquerel's sifaka</name>
    <name type="synonym">Propithecus verreauxi coquereli</name>
    <dbReference type="NCBI Taxonomy" id="379532"/>
    <lineage>
        <taxon>Eukaryota</taxon>
        <taxon>Metazoa</taxon>
        <taxon>Chordata</taxon>
        <taxon>Craniata</taxon>
        <taxon>Vertebrata</taxon>
        <taxon>Euteleostomi</taxon>
        <taxon>Mammalia</taxon>
        <taxon>Eutheria</taxon>
        <taxon>Euarchontoglires</taxon>
        <taxon>Primates</taxon>
        <taxon>Strepsirrhini</taxon>
        <taxon>Lemuriformes</taxon>
        <taxon>Indriidae</taxon>
        <taxon>Propithecus</taxon>
    </lineage>
</organism>
<evidence type="ECO:0000256" key="1">
    <source>
        <dbReference type="ARBA" id="ARBA00004123"/>
    </source>
</evidence>
<dbReference type="InterPro" id="IPR032397">
    <property type="entry name" value="RHD_dimer"/>
</dbReference>
<dbReference type="SMART" id="SM00429">
    <property type="entry name" value="IPT"/>
    <property type="match status" value="1"/>
</dbReference>
<dbReference type="GO" id="GO:0016477">
    <property type="term" value="P:cell migration"/>
    <property type="evidence" value="ECO:0007669"/>
    <property type="project" value="Ensembl"/>
</dbReference>
<feature type="region of interest" description="Disordered" evidence="11">
    <location>
        <begin position="195"/>
        <end position="296"/>
    </location>
</feature>
<feature type="region of interest" description="Disordered" evidence="11">
    <location>
        <begin position="1"/>
        <end position="29"/>
    </location>
</feature>
<dbReference type="Gene3D" id="2.60.40.340">
    <property type="entry name" value="Rel homology domain (RHD), DNA-binding domain"/>
    <property type="match status" value="1"/>
</dbReference>
<evidence type="ECO:0000313" key="13">
    <source>
        <dbReference type="Ensembl" id="ENSPCOP00000015455.1"/>
    </source>
</evidence>
<evidence type="ECO:0000256" key="3">
    <source>
        <dbReference type="ARBA" id="ARBA00022490"/>
    </source>
</evidence>
<dbReference type="GO" id="GO:0006974">
    <property type="term" value="P:DNA damage response"/>
    <property type="evidence" value="ECO:0007669"/>
    <property type="project" value="Ensembl"/>
</dbReference>
<dbReference type="GO" id="GO:0000978">
    <property type="term" value="F:RNA polymerase II cis-regulatory region sequence-specific DNA binding"/>
    <property type="evidence" value="ECO:0007669"/>
    <property type="project" value="TreeGrafter"/>
</dbReference>
<dbReference type="CDD" id="cd07881">
    <property type="entry name" value="RHD-n_NFAT"/>
    <property type="match status" value="1"/>
</dbReference>
<dbReference type="Pfam" id="PF16179">
    <property type="entry name" value="RHD_dimer"/>
    <property type="match status" value="1"/>
</dbReference>
<dbReference type="PANTHER" id="PTHR12533:SF4">
    <property type="entry name" value="NUCLEAR FACTOR OF ACTIVATED T-CELLS, CYTOPLASMIC 2"/>
    <property type="match status" value="1"/>
</dbReference>
<dbReference type="KEGG" id="pcoq:105820432"/>
<dbReference type="AlphaFoldDB" id="A0A2K6FNA4"/>
<evidence type="ECO:0000256" key="9">
    <source>
        <dbReference type="ARBA" id="ARBA00023163"/>
    </source>
</evidence>
<protein>
    <submittedName>
        <fullName evidence="13">Nuclear factor of activated T cells 2</fullName>
    </submittedName>
</protein>
<dbReference type="STRING" id="379532.ENSPCOP00000015455"/>
<reference evidence="13" key="2">
    <citation type="submission" date="2025-09" db="UniProtKB">
        <authorList>
            <consortium name="Ensembl"/>
        </authorList>
    </citation>
    <scope>IDENTIFICATION</scope>
</reference>